<dbReference type="AlphaFoldDB" id="A0A8X7Q1N6"/>
<feature type="region of interest" description="Disordered" evidence="1">
    <location>
        <begin position="1"/>
        <end position="105"/>
    </location>
</feature>
<organism evidence="2 3">
    <name type="scientific">Brassica carinata</name>
    <name type="common">Ethiopian mustard</name>
    <name type="synonym">Abyssinian cabbage</name>
    <dbReference type="NCBI Taxonomy" id="52824"/>
    <lineage>
        <taxon>Eukaryota</taxon>
        <taxon>Viridiplantae</taxon>
        <taxon>Streptophyta</taxon>
        <taxon>Embryophyta</taxon>
        <taxon>Tracheophyta</taxon>
        <taxon>Spermatophyta</taxon>
        <taxon>Magnoliopsida</taxon>
        <taxon>eudicotyledons</taxon>
        <taxon>Gunneridae</taxon>
        <taxon>Pentapetalae</taxon>
        <taxon>rosids</taxon>
        <taxon>malvids</taxon>
        <taxon>Brassicales</taxon>
        <taxon>Brassicaceae</taxon>
        <taxon>Brassiceae</taxon>
        <taxon>Brassica</taxon>
    </lineage>
</organism>
<protein>
    <submittedName>
        <fullName evidence="2">Uncharacterized protein</fullName>
    </submittedName>
</protein>
<proteinExistence type="predicted"/>
<keyword evidence="3" id="KW-1185">Reference proteome</keyword>
<evidence type="ECO:0000256" key="1">
    <source>
        <dbReference type="SAM" id="MobiDB-lite"/>
    </source>
</evidence>
<accession>A0A8X7Q1N6</accession>
<dbReference type="EMBL" id="JAAMPC010000014">
    <property type="protein sequence ID" value="KAG2261263.1"/>
    <property type="molecule type" value="Genomic_DNA"/>
</dbReference>
<dbReference type="Proteomes" id="UP000886595">
    <property type="component" value="Unassembled WGS sequence"/>
</dbReference>
<evidence type="ECO:0000313" key="2">
    <source>
        <dbReference type="EMBL" id="KAG2261263.1"/>
    </source>
</evidence>
<gene>
    <name evidence="2" type="ORF">Bca52824_068342</name>
</gene>
<evidence type="ECO:0000313" key="3">
    <source>
        <dbReference type="Proteomes" id="UP000886595"/>
    </source>
</evidence>
<reference evidence="2 3" key="1">
    <citation type="submission" date="2020-02" db="EMBL/GenBank/DDBJ databases">
        <authorList>
            <person name="Ma Q."/>
            <person name="Huang Y."/>
            <person name="Song X."/>
            <person name="Pei D."/>
        </authorList>
    </citation>
    <scope>NUCLEOTIDE SEQUENCE [LARGE SCALE GENOMIC DNA]</scope>
    <source>
        <strain evidence="2">Sxm20200214</strain>
        <tissue evidence="2">Leaf</tissue>
    </source>
</reference>
<comment type="caution">
    <text evidence="2">The sequence shown here is derived from an EMBL/GenBank/DDBJ whole genome shotgun (WGS) entry which is preliminary data.</text>
</comment>
<dbReference type="OrthoDB" id="10575357at2759"/>
<sequence length="128" mass="14401">MSSDNERKHGSKTKNMILVEESRGKTRMMKTVSFDENGNLYKVYGDKPESTISEEDDSTSGSRDGNEVEGIKNVLNEEETRCENEFSSSEGSEGDAIVTRNGKEHEREIHLRKGSLMFSPPLPLEMEP</sequence>
<name>A0A8X7Q1N6_BRACI</name>